<proteinExistence type="predicted"/>
<gene>
    <name evidence="1" type="ORF">PsorP6_017314</name>
</gene>
<evidence type="ECO:0000313" key="1">
    <source>
        <dbReference type="EMBL" id="KAI9919538.1"/>
    </source>
</evidence>
<dbReference type="EMBL" id="CM047590">
    <property type="protein sequence ID" value="KAI9919538.1"/>
    <property type="molecule type" value="Genomic_DNA"/>
</dbReference>
<evidence type="ECO:0000313" key="2">
    <source>
        <dbReference type="Proteomes" id="UP001163321"/>
    </source>
</evidence>
<name>A0ACC0WKZ3_9STRA</name>
<sequence>MSRHRVLFRPRVVLFVLLGFFLLVPLYVYHSFTTGVPRIASHPMRSFHSVPSSLPACLAIESAELLRPDVLHSLQKTRCGVPASRKLRRPLLRLVHFVHVALDAVPMLEAEHEAEDTEQFTYLQFAVVQSIRRAFKPDVMMMHYLETPRGVWYTQCQRHVGLHQVLPPVSFGTRHPTFNRQQRRQLWEVLIMLRTLRKQGGMAFSDFNTILLRSIGVDMIEDMVLASQANSSNGAFRVGLHVMQSPPGHPFVDYLERSITEMVETNDRRLHEMQLDEVVGQLVRDKYQEEHERDLHTNGSDPETMNRRIMDGVVIGTPNLFEFAGLHDLLHAKLEPSLAGTLRDVVGMHVAKYDFARKTDKTKDLSELARMQLELSVAEEWLTLDSLLGAVLRLVVTANTSAELDLAFTWCFLVLDRKSILHRAPLVISSSLVKNKTFVDL</sequence>
<accession>A0ACC0WKZ3</accession>
<protein>
    <submittedName>
        <fullName evidence="1">Uncharacterized protein</fullName>
    </submittedName>
</protein>
<dbReference type="Proteomes" id="UP001163321">
    <property type="component" value="Chromosome 11"/>
</dbReference>
<organism evidence="1 2">
    <name type="scientific">Peronosclerospora sorghi</name>
    <dbReference type="NCBI Taxonomy" id="230839"/>
    <lineage>
        <taxon>Eukaryota</taxon>
        <taxon>Sar</taxon>
        <taxon>Stramenopiles</taxon>
        <taxon>Oomycota</taxon>
        <taxon>Peronosporomycetes</taxon>
        <taxon>Peronosporales</taxon>
        <taxon>Peronosporaceae</taxon>
        <taxon>Peronosclerospora</taxon>
    </lineage>
</organism>
<comment type="caution">
    <text evidence="1">The sequence shown here is derived from an EMBL/GenBank/DDBJ whole genome shotgun (WGS) entry which is preliminary data.</text>
</comment>
<reference evidence="1 2" key="1">
    <citation type="journal article" date="2022" name="bioRxiv">
        <title>The genome of the oomycete Peronosclerospora sorghi, a cosmopolitan pathogen of maize and sorghum, is inflated with dispersed pseudogenes.</title>
        <authorList>
            <person name="Fletcher K."/>
            <person name="Martin F."/>
            <person name="Isakeit T."/>
            <person name="Cavanaugh K."/>
            <person name="Magill C."/>
            <person name="Michelmore R."/>
        </authorList>
    </citation>
    <scope>NUCLEOTIDE SEQUENCE [LARGE SCALE GENOMIC DNA]</scope>
    <source>
        <strain evidence="1">P6</strain>
    </source>
</reference>
<keyword evidence="2" id="KW-1185">Reference proteome</keyword>